<feature type="region of interest" description="Disordered" evidence="1">
    <location>
        <begin position="85"/>
        <end position="119"/>
    </location>
</feature>
<gene>
    <name evidence="2" type="ORF">ACFQE6_10500</name>
</gene>
<evidence type="ECO:0000256" key="1">
    <source>
        <dbReference type="SAM" id="MobiDB-lite"/>
    </source>
</evidence>
<dbReference type="RefSeq" id="WP_377042503.1">
    <property type="nucleotide sequence ID" value="NZ_JAQIVI010000149.1"/>
</dbReference>
<dbReference type="InterPro" id="IPR011051">
    <property type="entry name" value="RmlC_Cupin_sf"/>
</dbReference>
<name>A0ABD5SK74_9EURY</name>
<feature type="compositionally biased region" description="Basic and acidic residues" evidence="1">
    <location>
        <begin position="12"/>
        <end position="21"/>
    </location>
</feature>
<evidence type="ECO:0008006" key="4">
    <source>
        <dbReference type="Google" id="ProtNLM"/>
    </source>
</evidence>
<dbReference type="Proteomes" id="UP001596383">
    <property type="component" value="Unassembled WGS sequence"/>
</dbReference>
<dbReference type="AlphaFoldDB" id="A0ABD5SK74"/>
<dbReference type="Gene3D" id="2.60.120.10">
    <property type="entry name" value="Jelly Rolls"/>
    <property type="match status" value="1"/>
</dbReference>
<reference evidence="2 3" key="1">
    <citation type="journal article" date="2019" name="Int. J. Syst. Evol. Microbiol.">
        <title>The Global Catalogue of Microorganisms (GCM) 10K type strain sequencing project: providing services to taxonomists for standard genome sequencing and annotation.</title>
        <authorList>
            <consortium name="The Broad Institute Genomics Platform"/>
            <consortium name="The Broad Institute Genome Sequencing Center for Infectious Disease"/>
            <person name="Wu L."/>
            <person name="Ma J."/>
        </authorList>
    </citation>
    <scope>NUCLEOTIDE SEQUENCE [LARGE SCALE GENOMIC DNA]</scope>
    <source>
        <strain evidence="2 3">LMG 29247</strain>
    </source>
</reference>
<sequence length="119" mass="13299">MPALRTSMPELGSRDELEATTHAEVVDERAPRTVRLRLEAVERVPAHHHPESNVVLHLLEGAVALTLGDDVSTLESGISSDSMAIRRFPRTRSMTVRRCSSSHRKRTRSEHSVPDRPSD</sequence>
<comment type="caution">
    <text evidence="2">The sequence shown here is derived from an EMBL/GenBank/DDBJ whole genome shotgun (WGS) entry which is preliminary data.</text>
</comment>
<protein>
    <recommendedName>
        <fullName evidence="4">Cupin domain-containing protein</fullName>
    </recommendedName>
</protein>
<keyword evidence="3" id="KW-1185">Reference proteome</keyword>
<proteinExistence type="predicted"/>
<dbReference type="EMBL" id="JBHSWV010000149">
    <property type="protein sequence ID" value="MFC6765398.1"/>
    <property type="molecule type" value="Genomic_DNA"/>
</dbReference>
<feature type="compositionally biased region" description="Basic and acidic residues" evidence="1">
    <location>
        <begin position="109"/>
        <end position="119"/>
    </location>
</feature>
<dbReference type="InterPro" id="IPR014710">
    <property type="entry name" value="RmlC-like_jellyroll"/>
</dbReference>
<evidence type="ECO:0000313" key="3">
    <source>
        <dbReference type="Proteomes" id="UP001596383"/>
    </source>
</evidence>
<organism evidence="2 3">
    <name type="scientific">Natrinema soli</name>
    <dbReference type="NCBI Taxonomy" id="1930624"/>
    <lineage>
        <taxon>Archaea</taxon>
        <taxon>Methanobacteriati</taxon>
        <taxon>Methanobacteriota</taxon>
        <taxon>Stenosarchaea group</taxon>
        <taxon>Halobacteria</taxon>
        <taxon>Halobacteriales</taxon>
        <taxon>Natrialbaceae</taxon>
        <taxon>Natrinema</taxon>
    </lineage>
</organism>
<accession>A0ABD5SK74</accession>
<feature type="region of interest" description="Disordered" evidence="1">
    <location>
        <begin position="1"/>
        <end position="21"/>
    </location>
</feature>
<evidence type="ECO:0000313" key="2">
    <source>
        <dbReference type="EMBL" id="MFC6765398.1"/>
    </source>
</evidence>
<dbReference type="SUPFAM" id="SSF51182">
    <property type="entry name" value="RmlC-like cupins"/>
    <property type="match status" value="1"/>
</dbReference>